<evidence type="ECO:0000259" key="3">
    <source>
        <dbReference type="Pfam" id="PF02826"/>
    </source>
</evidence>
<keyword evidence="1" id="KW-0560">Oxidoreductase</keyword>
<dbReference type="RefSeq" id="WP_113821850.1">
    <property type="nucleotide sequence ID" value="NZ_QOCE01000005.1"/>
</dbReference>
<dbReference type="EMBL" id="QOCE01000005">
    <property type="protein sequence ID" value="RBW61589.1"/>
    <property type="molecule type" value="Genomic_DNA"/>
</dbReference>
<dbReference type="SUPFAM" id="SSF51735">
    <property type="entry name" value="NAD(P)-binding Rossmann-fold domains"/>
    <property type="match status" value="1"/>
</dbReference>
<sequence length="311" mass="33742">MALLIDIGITGWMEESDLAAQVLASMPDADVRISTDMGNPEDITMAAVVSLNSDRTAQLPNLQLVQKLGAGVETIVNHPALADHVRVTRLKPDAPAREIAEWFLAYVLRAQRHLSEHAASQSNAAWEPIEPRYTPDTVVGVLGLGHIGSRSAGMLRDIGFKVKGWSRSPKTIEGVDCLHGYDALPAMLGECDFVCAILPSTEDTRGLFDRALLSKMKPGSHLLNAGRGDLIDETALMVALDNGPLEHAILDVVSQEPLPADNPLWAHPKVTITPHVSGWHLGEALKDVAENFRRLSTGETLLHEVDRARGY</sequence>
<gene>
    <name evidence="4" type="ORF">DS909_02445</name>
</gene>
<keyword evidence="2" id="KW-0520">NAD</keyword>
<proteinExistence type="predicted"/>
<organism evidence="4 5">
    <name type="scientific">Phaeobacter gallaeciensis</name>
    <dbReference type="NCBI Taxonomy" id="60890"/>
    <lineage>
        <taxon>Bacteria</taxon>
        <taxon>Pseudomonadati</taxon>
        <taxon>Pseudomonadota</taxon>
        <taxon>Alphaproteobacteria</taxon>
        <taxon>Rhodobacterales</taxon>
        <taxon>Roseobacteraceae</taxon>
        <taxon>Phaeobacter</taxon>
    </lineage>
</organism>
<evidence type="ECO:0000313" key="5">
    <source>
        <dbReference type="Proteomes" id="UP000252706"/>
    </source>
</evidence>
<evidence type="ECO:0000256" key="2">
    <source>
        <dbReference type="ARBA" id="ARBA00023027"/>
    </source>
</evidence>
<comment type="caution">
    <text evidence="4">The sequence shown here is derived from an EMBL/GenBank/DDBJ whole genome shotgun (WGS) entry which is preliminary data.</text>
</comment>
<dbReference type="Proteomes" id="UP000252706">
    <property type="component" value="Unassembled WGS sequence"/>
</dbReference>
<dbReference type="AlphaFoldDB" id="A0A366XDH5"/>
<evidence type="ECO:0000313" key="4">
    <source>
        <dbReference type="EMBL" id="RBW61589.1"/>
    </source>
</evidence>
<keyword evidence="4" id="KW-0670">Pyruvate</keyword>
<dbReference type="OrthoDB" id="9787219at2"/>
<dbReference type="GO" id="GO:0051287">
    <property type="term" value="F:NAD binding"/>
    <property type="evidence" value="ECO:0007669"/>
    <property type="project" value="InterPro"/>
</dbReference>
<dbReference type="PANTHER" id="PTHR43333">
    <property type="entry name" value="2-HACID_DH_C DOMAIN-CONTAINING PROTEIN"/>
    <property type="match status" value="1"/>
</dbReference>
<dbReference type="Gene3D" id="3.40.50.720">
    <property type="entry name" value="NAD(P)-binding Rossmann-like Domain"/>
    <property type="match status" value="2"/>
</dbReference>
<protein>
    <submittedName>
        <fullName evidence="4">Glyoxylate/hydroxypyruvate reductase A</fullName>
    </submittedName>
</protein>
<name>A0A366XDH5_9RHOB</name>
<dbReference type="CDD" id="cd12164">
    <property type="entry name" value="GDH_like_2"/>
    <property type="match status" value="1"/>
</dbReference>
<dbReference type="Pfam" id="PF02826">
    <property type="entry name" value="2-Hacid_dh_C"/>
    <property type="match status" value="1"/>
</dbReference>
<dbReference type="GO" id="GO:0016491">
    <property type="term" value="F:oxidoreductase activity"/>
    <property type="evidence" value="ECO:0007669"/>
    <property type="project" value="UniProtKB-KW"/>
</dbReference>
<feature type="domain" description="D-isomer specific 2-hydroxyacid dehydrogenase NAD-binding" evidence="3">
    <location>
        <begin position="104"/>
        <end position="277"/>
    </location>
</feature>
<reference evidence="4 5" key="1">
    <citation type="submission" date="2018-07" db="EMBL/GenBank/DDBJ databases">
        <title>Modular assembly of carbohydrate-degrading microbial communities in the ocean.</title>
        <authorList>
            <person name="Enke T.N."/>
            <person name="Datta M.S."/>
            <person name="Schwartzman J.A."/>
            <person name="Cermak N."/>
            <person name="Schmitz D.A."/>
            <person name="Barrere J."/>
            <person name="Cordero O.X."/>
        </authorList>
    </citation>
    <scope>NUCLEOTIDE SEQUENCE [LARGE SCALE GENOMIC DNA]</scope>
    <source>
        <strain evidence="4 5">C3M10</strain>
    </source>
</reference>
<dbReference type="InterPro" id="IPR036291">
    <property type="entry name" value="NAD(P)-bd_dom_sf"/>
</dbReference>
<accession>A0A366XDH5</accession>
<evidence type="ECO:0000256" key="1">
    <source>
        <dbReference type="ARBA" id="ARBA00023002"/>
    </source>
</evidence>
<dbReference type="PANTHER" id="PTHR43333:SF1">
    <property type="entry name" value="D-ISOMER SPECIFIC 2-HYDROXYACID DEHYDROGENASE NAD-BINDING DOMAIN-CONTAINING PROTEIN"/>
    <property type="match status" value="1"/>
</dbReference>
<dbReference type="InterPro" id="IPR006140">
    <property type="entry name" value="D-isomer_DH_NAD-bd"/>
</dbReference>